<dbReference type="PROSITE" id="PS51819">
    <property type="entry name" value="VOC"/>
    <property type="match status" value="1"/>
</dbReference>
<dbReference type="AlphaFoldDB" id="A0A5C8UNS2"/>
<organism evidence="2 3">
    <name type="scientific">Lacisediminihabitans profunda</name>
    <dbReference type="NCBI Taxonomy" id="2594790"/>
    <lineage>
        <taxon>Bacteria</taxon>
        <taxon>Bacillati</taxon>
        <taxon>Actinomycetota</taxon>
        <taxon>Actinomycetes</taxon>
        <taxon>Micrococcales</taxon>
        <taxon>Microbacteriaceae</taxon>
        <taxon>Lacisediminihabitans</taxon>
    </lineage>
</organism>
<dbReference type="InterPro" id="IPR029068">
    <property type="entry name" value="Glyas_Bleomycin-R_OHBP_Dase"/>
</dbReference>
<dbReference type="CDD" id="cd06587">
    <property type="entry name" value="VOC"/>
    <property type="match status" value="1"/>
</dbReference>
<dbReference type="InterPro" id="IPR004360">
    <property type="entry name" value="Glyas_Fos-R_dOase_dom"/>
</dbReference>
<protein>
    <submittedName>
        <fullName evidence="2">VOC family protein</fullName>
    </submittedName>
</protein>
<keyword evidence="3" id="KW-1185">Reference proteome</keyword>
<dbReference type="RefSeq" id="WP_147784627.1">
    <property type="nucleotide sequence ID" value="NZ_VRMG01000010.1"/>
</dbReference>
<accession>A0A5C8UNS2</accession>
<feature type="domain" description="VOC" evidence="1">
    <location>
        <begin position="3"/>
        <end position="122"/>
    </location>
</feature>
<proteinExistence type="predicted"/>
<dbReference type="Gene3D" id="3.10.180.10">
    <property type="entry name" value="2,3-Dihydroxybiphenyl 1,2-Dioxygenase, domain 1"/>
    <property type="match status" value="1"/>
</dbReference>
<dbReference type="Proteomes" id="UP000321379">
    <property type="component" value="Unassembled WGS sequence"/>
</dbReference>
<sequence>MLKELHTVLPAADLQRARTFYHDKLGMDPQDEVDGVLVYRPDSGAQFELYETANAGTAQNTQMGWMTDDLDSEMATMREHGIVFEEYDVPGMKTVNGVATGDAMRSAWFRDSEGNFICISEMKR</sequence>
<comment type="caution">
    <text evidence="2">The sequence shown here is derived from an EMBL/GenBank/DDBJ whole genome shotgun (WGS) entry which is preliminary data.</text>
</comment>
<dbReference type="EMBL" id="VRMG01000010">
    <property type="protein sequence ID" value="TXN28957.1"/>
    <property type="molecule type" value="Genomic_DNA"/>
</dbReference>
<evidence type="ECO:0000259" key="1">
    <source>
        <dbReference type="PROSITE" id="PS51819"/>
    </source>
</evidence>
<reference evidence="2 3" key="1">
    <citation type="submission" date="2019-08" db="EMBL/GenBank/DDBJ databases">
        <title>Bacterial whole genome sequence for Glaciihabitans sp. CHu50b-6-2.</title>
        <authorList>
            <person name="Jin L."/>
        </authorList>
    </citation>
    <scope>NUCLEOTIDE SEQUENCE [LARGE SCALE GENOMIC DNA]</scope>
    <source>
        <strain evidence="2 3">CHu50b-6-2</strain>
    </source>
</reference>
<name>A0A5C8UNS2_9MICO</name>
<evidence type="ECO:0000313" key="2">
    <source>
        <dbReference type="EMBL" id="TXN28957.1"/>
    </source>
</evidence>
<evidence type="ECO:0000313" key="3">
    <source>
        <dbReference type="Proteomes" id="UP000321379"/>
    </source>
</evidence>
<gene>
    <name evidence="2" type="ORF">FVP33_15655</name>
</gene>
<dbReference type="Pfam" id="PF00903">
    <property type="entry name" value="Glyoxalase"/>
    <property type="match status" value="1"/>
</dbReference>
<dbReference type="InterPro" id="IPR037523">
    <property type="entry name" value="VOC_core"/>
</dbReference>
<dbReference type="SUPFAM" id="SSF54593">
    <property type="entry name" value="Glyoxalase/Bleomycin resistance protein/Dihydroxybiphenyl dioxygenase"/>
    <property type="match status" value="1"/>
</dbReference>